<comment type="cofactor">
    <cofactor evidence="2">
        <name>Mg(2+)</name>
        <dbReference type="ChEBI" id="CHEBI:18420"/>
    </cofactor>
</comment>
<proteinExistence type="inferred from homology"/>
<keyword evidence="4" id="KW-0479">Metal-binding</keyword>
<protein>
    <recommendedName>
        <fullName evidence="3">protein-serine/threonine phosphatase</fullName>
        <ecNumber evidence="3">3.1.3.16</ecNumber>
    </recommendedName>
</protein>
<keyword evidence="7 9" id="KW-0904">Protein phosphatase</keyword>
<name>A0A7J0E6M0_9ERIC</name>
<evidence type="ECO:0000259" key="11">
    <source>
        <dbReference type="PROSITE" id="PS51746"/>
    </source>
</evidence>
<evidence type="ECO:0000256" key="8">
    <source>
        <dbReference type="ARBA" id="ARBA00023211"/>
    </source>
</evidence>
<evidence type="ECO:0000256" key="10">
    <source>
        <dbReference type="SAM" id="MobiDB-lite"/>
    </source>
</evidence>
<feature type="compositionally biased region" description="Basic residues" evidence="10">
    <location>
        <begin position="32"/>
        <end position="44"/>
    </location>
</feature>
<dbReference type="GO" id="GO:0004722">
    <property type="term" value="F:protein serine/threonine phosphatase activity"/>
    <property type="evidence" value="ECO:0007669"/>
    <property type="project" value="UniProtKB-EC"/>
</dbReference>
<dbReference type="Pfam" id="PF00481">
    <property type="entry name" value="PP2C"/>
    <property type="match status" value="1"/>
</dbReference>
<keyword evidence="13" id="KW-1185">Reference proteome</keyword>
<evidence type="ECO:0000313" key="13">
    <source>
        <dbReference type="Proteomes" id="UP000585474"/>
    </source>
</evidence>
<accession>A0A7J0E6M0</accession>
<evidence type="ECO:0000256" key="5">
    <source>
        <dbReference type="ARBA" id="ARBA00022801"/>
    </source>
</evidence>
<dbReference type="InterPro" id="IPR036457">
    <property type="entry name" value="PPM-type-like_dom_sf"/>
</dbReference>
<dbReference type="PROSITE" id="PS01032">
    <property type="entry name" value="PPM_1"/>
    <property type="match status" value="1"/>
</dbReference>
<dbReference type="InterPro" id="IPR015655">
    <property type="entry name" value="PP2C"/>
</dbReference>
<dbReference type="PROSITE" id="PS51746">
    <property type="entry name" value="PPM_2"/>
    <property type="match status" value="1"/>
</dbReference>
<comment type="similarity">
    <text evidence="9">Belongs to the PP2C family.</text>
</comment>
<dbReference type="SMART" id="SM00332">
    <property type="entry name" value="PP2Cc"/>
    <property type="match status" value="1"/>
</dbReference>
<dbReference type="SUPFAM" id="SSF81606">
    <property type="entry name" value="PP2C-like"/>
    <property type="match status" value="1"/>
</dbReference>
<evidence type="ECO:0000256" key="9">
    <source>
        <dbReference type="RuleBase" id="RU003465"/>
    </source>
</evidence>
<evidence type="ECO:0000256" key="4">
    <source>
        <dbReference type="ARBA" id="ARBA00022723"/>
    </source>
</evidence>
<dbReference type="AlphaFoldDB" id="A0A7J0E6M0"/>
<evidence type="ECO:0000256" key="6">
    <source>
        <dbReference type="ARBA" id="ARBA00022842"/>
    </source>
</evidence>
<evidence type="ECO:0000256" key="7">
    <source>
        <dbReference type="ARBA" id="ARBA00022912"/>
    </source>
</evidence>
<dbReference type="GO" id="GO:0046872">
    <property type="term" value="F:metal ion binding"/>
    <property type="evidence" value="ECO:0007669"/>
    <property type="project" value="UniProtKB-KW"/>
</dbReference>
<reference evidence="12 13" key="1">
    <citation type="submission" date="2019-07" db="EMBL/GenBank/DDBJ databases">
        <title>De Novo Assembly of kiwifruit Actinidia rufa.</title>
        <authorList>
            <person name="Sugita-Konishi S."/>
            <person name="Sato K."/>
            <person name="Mori E."/>
            <person name="Abe Y."/>
            <person name="Kisaki G."/>
            <person name="Hamano K."/>
            <person name="Suezawa K."/>
            <person name="Otani M."/>
            <person name="Fukuda T."/>
            <person name="Manabe T."/>
            <person name="Gomi K."/>
            <person name="Tabuchi M."/>
            <person name="Akimitsu K."/>
            <person name="Kataoka I."/>
        </authorList>
    </citation>
    <scope>NUCLEOTIDE SEQUENCE [LARGE SCALE GENOMIC DNA]</scope>
    <source>
        <strain evidence="13">cv. Fuchu</strain>
    </source>
</reference>
<feature type="domain" description="PPM-type phosphatase" evidence="11">
    <location>
        <begin position="1"/>
        <end position="276"/>
    </location>
</feature>
<keyword evidence="8" id="KW-0464">Manganese</keyword>
<evidence type="ECO:0000313" key="12">
    <source>
        <dbReference type="EMBL" id="GFY81846.1"/>
    </source>
</evidence>
<sequence length="284" mass="32901">MFRFRRGVSAQCEKHEVLSPENTGAPSTAISLRRRQGNTFRRRPLFREETTSNQRHRGNRRARTLRRITERRRLSPYGSISVIRRRRDMENAVKAELGFLTRDLAKFDFFGMYDGHGGLGEGDGESFRKMDEQVEGRGRRRMWVRRRGRWGRRRRWERRRWWLGIVEIEGRDVARSAQPDRPDELERIESAGRRVINWNGSRVLGVLATSIWDHYLKPFAIPKAQVKVIERNSTDEFLILASDGLVSRCDEAAAALAEPAVARGSRDNISVVVVDLNRTGKCTV</sequence>
<dbReference type="Proteomes" id="UP000585474">
    <property type="component" value="Unassembled WGS sequence"/>
</dbReference>
<comment type="caution">
    <text evidence="12">The sequence shown here is derived from an EMBL/GenBank/DDBJ whole genome shotgun (WGS) entry which is preliminary data.</text>
</comment>
<dbReference type="InterPro" id="IPR000222">
    <property type="entry name" value="PP2C_BS"/>
</dbReference>
<keyword evidence="6" id="KW-0460">Magnesium</keyword>
<dbReference type="InterPro" id="IPR001932">
    <property type="entry name" value="PPM-type_phosphatase-like_dom"/>
</dbReference>
<evidence type="ECO:0000256" key="1">
    <source>
        <dbReference type="ARBA" id="ARBA00001936"/>
    </source>
</evidence>
<organism evidence="12 13">
    <name type="scientific">Actinidia rufa</name>
    <dbReference type="NCBI Taxonomy" id="165716"/>
    <lineage>
        <taxon>Eukaryota</taxon>
        <taxon>Viridiplantae</taxon>
        <taxon>Streptophyta</taxon>
        <taxon>Embryophyta</taxon>
        <taxon>Tracheophyta</taxon>
        <taxon>Spermatophyta</taxon>
        <taxon>Magnoliopsida</taxon>
        <taxon>eudicotyledons</taxon>
        <taxon>Gunneridae</taxon>
        <taxon>Pentapetalae</taxon>
        <taxon>asterids</taxon>
        <taxon>Ericales</taxon>
        <taxon>Actinidiaceae</taxon>
        <taxon>Actinidia</taxon>
    </lineage>
</organism>
<feature type="compositionally biased region" description="Polar residues" evidence="10">
    <location>
        <begin position="20"/>
        <end position="30"/>
    </location>
</feature>
<dbReference type="EC" id="3.1.3.16" evidence="3"/>
<dbReference type="EMBL" id="BJWL01000002">
    <property type="protein sequence ID" value="GFY81846.1"/>
    <property type="molecule type" value="Genomic_DNA"/>
</dbReference>
<dbReference type="Gene3D" id="3.60.40.10">
    <property type="entry name" value="PPM-type phosphatase domain"/>
    <property type="match status" value="1"/>
</dbReference>
<comment type="cofactor">
    <cofactor evidence="1">
        <name>Mn(2+)</name>
        <dbReference type="ChEBI" id="CHEBI:29035"/>
    </cofactor>
</comment>
<evidence type="ECO:0000256" key="2">
    <source>
        <dbReference type="ARBA" id="ARBA00001946"/>
    </source>
</evidence>
<keyword evidence="5 9" id="KW-0378">Hydrolase</keyword>
<dbReference type="PANTHER" id="PTHR47992">
    <property type="entry name" value="PROTEIN PHOSPHATASE"/>
    <property type="match status" value="1"/>
</dbReference>
<gene>
    <name evidence="12" type="ORF">Acr_02g0000860</name>
</gene>
<evidence type="ECO:0000256" key="3">
    <source>
        <dbReference type="ARBA" id="ARBA00013081"/>
    </source>
</evidence>
<feature type="region of interest" description="Disordered" evidence="10">
    <location>
        <begin position="17"/>
        <end position="61"/>
    </location>
</feature>
<dbReference type="OrthoDB" id="1742618at2759"/>